<evidence type="ECO:0000313" key="1">
    <source>
        <dbReference type="EMBL" id="CAH1107742.1"/>
    </source>
</evidence>
<name>A0A9P0CQS0_9CUCU</name>
<gene>
    <name evidence="1" type="ORF">PSYICH_LOCUS9230</name>
</gene>
<dbReference type="Proteomes" id="UP001153636">
    <property type="component" value="Chromosome 3"/>
</dbReference>
<reference evidence="1" key="1">
    <citation type="submission" date="2022-01" db="EMBL/GenBank/DDBJ databases">
        <authorList>
            <person name="King R."/>
        </authorList>
    </citation>
    <scope>NUCLEOTIDE SEQUENCE</scope>
</reference>
<dbReference type="AlphaFoldDB" id="A0A9P0CQS0"/>
<protein>
    <submittedName>
        <fullName evidence="1">Uncharacterized protein</fullName>
    </submittedName>
</protein>
<sequence length="339" mass="36633">MNPKKLYGKKIQMWFGGVWARAAACWESGVGGTEVPTAQQLTSCSENGTLCRVLWESVDGSGGSGLGGGIGQPCDLPGMKGEVLLVLRWFGGVWARAAACWESGVGGTEVPTAQQLTSCSENGTLCRVLWESVDGSGGSGLGGGIGQPCDLPGMKGEVLLVLSSDVAVSEQEEVLKTNLDIVETDIASTEQLGLGLFLVVNPDVAVSEQEEVPKTDLDIVESADVTAPEQENPVLTEVSENGPVDFDVPITDITNNVTPSRKRKKRHQVNNSTWKINKSKEARKTGKEYLGTEDEHTIQANGRKIKLRAEKQLWICEKNKKMRERGEAFLEFSKKKNKK</sequence>
<accession>A0A9P0CQS0</accession>
<dbReference type="EMBL" id="OV651815">
    <property type="protein sequence ID" value="CAH1107742.1"/>
    <property type="molecule type" value="Genomic_DNA"/>
</dbReference>
<dbReference type="OrthoDB" id="6810850at2759"/>
<keyword evidence="2" id="KW-1185">Reference proteome</keyword>
<organism evidence="1 2">
    <name type="scientific">Psylliodes chrysocephalus</name>
    <dbReference type="NCBI Taxonomy" id="3402493"/>
    <lineage>
        <taxon>Eukaryota</taxon>
        <taxon>Metazoa</taxon>
        <taxon>Ecdysozoa</taxon>
        <taxon>Arthropoda</taxon>
        <taxon>Hexapoda</taxon>
        <taxon>Insecta</taxon>
        <taxon>Pterygota</taxon>
        <taxon>Neoptera</taxon>
        <taxon>Endopterygota</taxon>
        <taxon>Coleoptera</taxon>
        <taxon>Polyphaga</taxon>
        <taxon>Cucujiformia</taxon>
        <taxon>Chrysomeloidea</taxon>
        <taxon>Chrysomelidae</taxon>
        <taxon>Galerucinae</taxon>
        <taxon>Alticini</taxon>
        <taxon>Psylliodes</taxon>
    </lineage>
</organism>
<evidence type="ECO:0000313" key="2">
    <source>
        <dbReference type="Proteomes" id="UP001153636"/>
    </source>
</evidence>
<proteinExistence type="predicted"/>